<protein>
    <submittedName>
        <fullName evidence="1">Uncharacterized protein</fullName>
    </submittedName>
</protein>
<evidence type="ECO:0000313" key="1">
    <source>
        <dbReference type="EMBL" id="SVA30166.1"/>
    </source>
</evidence>
<sequence>MKIQRIMYLNTTSRSLRASVVGFAIHEPVDSDPPQIEVGVEMPYETVHSAILDGWRVVAFPAQRGDGDPEAVGVFGYEFILEQMVEIDA</sequence>
<dbReference type="AlphaFoldDB" id="A0A381UPT9"/>
<dbReference type="EMBL" id="UINC01006880">
    <property type="protein sequence ID" value="SVA30166.1"/>
    <property type="molecule type" value="Genomic_DNA"/>
</dbReference>
<gene>
    <name evidence="1" type="ORF">METZ01_LOCUS83020</name>
</gene>
<proteinExistence type="predicted"/>
<accession>A0A381UPT9</accession>
<reference evidence="1" key="1">
    <citation type="submission" date="2018-05" db="EMBL/GenBank/DDBJ databases">
        <authorList>
            <person name="Lanie J.A."/>
            <person name="Ng W.-L."/>
            <person name="Kazmierczak K.M."/>
            <person name="Andrzejewski T.M."/>
            <person name="Davidsen T.M."/>
            <person name="Wayne K.J."/>
            <person name="Tettelin H."/>
            <person name="Glass J.I."/>
            <person name="Rusch D."/>
            <person name="Podicherti R."/>
            <person name="Tsui H.-C.T."/>
            <person name="Winkler M.E."/>
        </authorList>
    </citation>
    <scope>NUCLEOTIDE SEQUENCE</scope>
</reference>
<name>A0A381UPT9_9ZZZZ</name>
<organism evidence="1">
    <name type="scientific">marine metagenome</name>
    <dbReference type="NCBI Taxonomy" id="408172"/>
    <lineage>
        <taxon>unclassified sequences</taxon>
        <taxon>metagenomes</taxon>
        <taxon>ecological metagenomes</taxon>
    </lineage>
</organism>